<feature type="compositionally biased region" description="Polar residues" evidence="2">
    <location>
        <begin position="1"/>
        <end position="18"/>
    </location>
</feature>
<reference evidence="5 6" key="1">
    <citation type="submission" date="2022-05" db="EMBL/GenBank/DDBJ databases">
        <authorList>
            <consortium name="Genoscope - CEA"/>
            <person name="William W."/>
        </authorList>
    </citation>
    <scope>NUCLEOTIDE SEQUENCE [LARGE SCALE GENOMIC DNA]</scope>
</reference>
<organism evidence="5 6">
    <name type="scientific">Pocillopora meandrina</name>
    <dbReference type="NCBI Taxonomy" id="46732"/>
    <lineage>
        <taxon>Eukaryota</taxon>
        <taxon>Metazoa</taxon>
        <taxon>Cnidaria</taxon>
        <taxon>Anthozoa</taxon>
        <taxon>Hexacorallia</taxon>
        <taxon>Scleractinia</taxon>
        <taxon>Astrocoeniina</taxon>
        <taxon>Pocilloporidae</taxon>
        <taxon>Pocillopora</taxon>
    </lineage>
</organism>
<dbReference type="PROSITE" id="PS01285">
    <property type="entry name" value="FA58C_1"/>
    <property type="match status" value="5"/>
</dbReference>
<keyword evidence="1" id="KW-0677">Repeat</keyword>
<dbReference type="SUPFAM" id="SSF49265">
    <property type="entry name" value="Fibronectin type III"/>
    <property type="match status" value="1"/>
</dbReference>
<dbReference type="PROSITE" id="PS50853">
    <property type="entry name" value="FN3"/>
    <property type="match status" value="1"/>
</dbReference>
<dbReference type="FunFam" id="2.60.40.10:FF:000028">
    <property type="entry name" value="Neuronal cell adhesion molecule"/>
    <property type="match status" value="1"/>
</dbReference>
<feature type="domain" description="F5/8 type C" evidence="3">
    <location>
        <begin position="772"/>
        <end position="919"/>
    </location>
</feature>
<dbReference type="CDD" id="cd00057">
    <property type="entry name" value="FA58C"/>
    <property type="match status" value="5"/>
</dbReference>
<evidence type="ECO:0000256" key="2">
    <source>
        <dbReference type="SAM" id="MobiDB-lite"/>
    </source>
</evidence>
<evidence type="ECO:0000313" key="5">
    <source>
        <dbReference type="EMBL" id="CAH3116238.1"/>
    </source>
</evidence>
<sequence length="979" mass="108382">MADGQITDSKITASSVQSAGKPAKNGRLNYTSRSSWCVGTSDTNPYLQIDLQTLHIICAVSTQGNSQADQWVKTYKLQLSTDGTTWTDYKEGRQIKVPSMNFVSIGIWVDLDLGVGNGTIPDNKITASSEQSANTPAKNGRLNYSSGSSWCAGTSDTNPYLQIDLQTLYIICAVSTQGNSQGDHWVKNYKLQLSIDGENWTDYKEGGKLRYTMRNNDGNSSVKHVVYGVLSRNLRFLPQNHQGRVCMRTEVFGAKQKPRACVDLDLGMGSGAISDSEIAASSEQSANTPARNGRLNFTSGSSWCAGTNDTNPYLQIDLRTLHIICAVSTQGNSQADQWVKAYTLQLSTDGITWTDYKELGGQAKVLEGNKDINSSVKHVLYQVLTRYLRFLPQTHQGEVCMRTEVFGVQQKPACDSQAIGLASSGRIPDDSFSASSIFKAIYAAKYGRLNGRRAWEPKTTTDPDEYLQIDLLYEYVICAVATQGNPPTQSPTAQEWTTEYKLRFSLNGTTFFTYKENKIDKAFPGNSGKTDTVKNSLKEFASAKFIRFLPTRYNRFKALRVEAYGILFSKVPSQPPTAFKLTATSSTSIAASWQLPPVYARHATIKGFKLFYTEKGSGVSVTNLTISGETTFSRNVTGFNEYTEYAFQVLAFTSDGDGPKSSVEVERTMEDVIDHLSSEVELFIVDMSTRVTLIFLVLLSIILNQMKLKRGFFSSGNVNLVNQESASWSSCGHMQTLILLSFYYLNHENIAQKKFLNTIVESFTLLNPSTCCVEFYLGMENGAIPDNKLTASTEQSANTPAKNGRVNYASGSSWCARTSDTNPYLQIDLQTLHIICAVSTQGNSQADQWVKTYTLQLSTDEKVWTDYKELGGKVKVLEGNKDRNSNVKHVLYGVLTRYLRFLPQAHQGEVCMRTDVFGVQQKPRCDSQAIGLASGGRIPDDSFSASSIWSPKYKAKYGRLNGPGAWESKTNNPDEYLQN</sequence>
<dbReference type="SMART" id="SM00231">
    <property type="entry name" value="FA58C"/>
    <property type="match status" value="4"/>
</dbReference>
<dbReference type="Pfam" id="PF00041">
    <property type="entry name" value="fn3"/>
    <property type="match status" value="1"/>
</dbReference>
<feature type="domain" description="F5/8 type C" evidence="3">
    <location>
        <begin position="1"/>
        <end position="95"/>
    </location>
</feature>
<feature type="domain" description="F5/8 type C" evidence="3">
    <location>
        <begin position="261"/>
        <end position="408"/>
    </location>
</feature>
<dbReference type="EMBL" id="CALNXJ010000015">
    <property type="protein sequence ID" value="CAH3116238.1"/>
    <property type="molecule type" value="Genomic_DNA"/>
</dbReference>
<name>A0AAU9WIF3_9CNID</name>
<dbReference type="CDD" id="cd00063">
    <property type="entry name" value="FN3"/>
    <property type="match status" value="1"/>
</dbReference>
<feature type="domain" description="F5/8 type C" evidence="3">
    <location>
        <begin position="108"/>
        <end position="254"/>
    </location>
</feature>
<feature type="region of interest" description="Disordered" evidence="2">
    <location>
        <begin position="1"/>
        <end position="26"/>
    </location>
</feature>
<evidence type="ECO:0000256" key="1">
    <source>
        <dbReference type="ARBA" id="ARBA00022737"/>
    </source>
</evidence>
<dbReference type="Pfam" id="PF00754">
    <property type="entry name" value="F5_F8_type_C"/>
    <property type="match status" value="5"/>
</dbReference>
<proteinExistence type="predicted"/>
<evidence type="ECO:0000313" key="6">
    <source>
        <dbReference type="Proteomes" id="UP001159428"/>
    </source>
</evidence>
<dbReference type="InterPro" id="IPR000421">
    <property type="entry name" value="FA58C"/>
</dbReference>
<dbReference type="Gene3D" id="2.60.40.10">
    <property type="entry name" value="Immunoglobulins"/>
    <property type="match status" value="1"/>
</dbReference>
<feature type="domain" description="F5/8 type C" evidence="3">
    <location>
        <begin position="414"/>
        <end position="566"/>
    </location>
</feature>
<dbReference type="PANTHER" id="PTHR24543:SF291">
    <property type="entry name" value="SMOKE ALARM, ISOFORM D"/>
    <property type="match status" value="1"/>
</dbReference>
<feature type="domain" description="Fibronectin type-III" evidence="4">
    <location>
        <begin position="575"/>
        <end position="671"/>
    </location>
</feature>
<dbReference type="InterPro" id="IPR013783">
    <property type="entry name" value="Ig-like_fold"/>
</dbReference>
<evidence type="ECO:0000259" key="3">
    <source>
        <dbReference type="PROSITE" id="PS50022"/>
    </source>
</evidence>
<accession>A0AAU9WIF3</accession>
<dbReference type="InterPro" id="IPR036116">
    <property type="entry name" value="FN3_sf"/>
</dbReference>
<comment type="caution">
    <text evidence="5">The sequence shown here is derived from an EMBL/GenBank/DDBJ whole genome shotgun (WGS) entry which is preliminary data.</text>
</comment>
<protein>
    <submittedName>
        <fullName evidence="5">Uncharacterized protein</fullName>
    </submittedName>
</protein>
<dbReference type="SUPFAM" id="SSF49785">
    <property type="entry name" value="Galactose-binding domain-like"/>
    <property type="match status" value="6"/>
</dbReference>
<feature type="domain" description="F5/8 type C" evidence="3">
    <location>
        <begin position="925"/>
        <end position="979"/>
    </location>
</feature>
<dbReference type="InterPro" id="IPR003961">
    <property type="entry name" value="FN3_dom"/>
</dbReference>
<dbReference type="PROSITE" id="PS50022">
    <property type="entry name" value="FA58C_3"/>
    <property type="match status" value="6"/>
</dbReference>
<gene>
    <name evidence="5" type="ORF">PMEA_00006352</name>
</gene>
<keyword evidence="6" id="KW-1185">Reference proteome</keyword>
<dbReference type="SMART" id="SM00060">
    <property type="entry name" value="FN3"/>
    <property type="match status" value="1"/>
</dbReference>
<evidence type="ECO:0000259" key="4">
    <source>
        <dbReference type="PROSITE" id="PS50853"/>
    </source>
</evidence>
<dbReference type="PANTHER" id="PTHR24543">
    <property type="entry name" value="MULTICOPPER OXIDASE-RELATED"/>
    <property type="match status" value="1"/>
</dbReference>
<dbReference type="Gene3D" id="2.60.120.260">
    <property type="entry name" value="Galactose-binding domain-like"/>
    <property type="match status" value="6"/>
</dbReference>
<dbReference type="FunFam" id="2.60.120.260:FF:000016">
    <property type="entry name" value="Contactin-associated protein-like 4 isoform 1"/>
    <property type="match status" value="3"/>
</dbReference>
<dbReference type="AlphaFoldDB" id="A0AAU9WIF3"/>
<dbReference type="InterPro" id="IPR008979">
    <property type="entry name" value="Galactose-bd-like_sf"/>
</dbReference>
<dbReference type="Proteomes" id="UP001159428">
    <property type="component" value="Unassembled WGS sequence"/>
</dbReference>